<sequence length="207" mass="23813">MQQKVEEQVKKPLQVETEIVQVQHLVQVEESDQTKESLQVEESVQVEEPVQVKEIESEQVKEPEQAMKIEQVNEPEPVIEIEQMPEHVTQQANESEQETIVLDIAQRRPSYVPEITLADITEELDISKCETLEIPEKTQREAARSILLEKSINSVIPRTQSATISTHESVDDESVVYYKRHEDFHPKIETLTPSASTNTAQRKRYSL</sequence>
<keyword evidence="3" id="KW-1185">Reference proteome</keyword>
<reference evidence="2" key="1">
    <citation type="submission" date="2021-01" db="EMBL/GenBank/DDBJ databases">
        <title>Metabolic potential, ecology and presence of endohyphal bacteria is reflected in genomic diversity of Mucoromycotina.</title>
        <authorList>
            <person name="Muszewska A."/>
            <person name="Okrasinska A."/>
            <person name="Steczkiewicz K."/>
            <person name="Drgas O."/>
            <person name="Orlowska M."/>
            <person name="Perlinska-Lenart U."/>
            <person name="Aleksandrzak-Piekarczyk T."/>
            <person name="Szatraj K."/>
            <person name="Zielenkiewicz U."/>
            <person name="Pilsyk S."/>
            <person name="Malc E."/>
            <person name="Mieczkowski P."/>
            <person name="Kruszewska J.S."/>
            <person name="Biernat P."/>
            <person name="Pawlowska J."/>
        </authorList>
    </citation>
    <scope>NUCLEOTIDE SEQUENCE</scope>
    <source>
        <strain evidence="2">WA0000018081</strain>
    </source>
</reference>
<evidence type="ECO:0000256" key="1">
    <source>
        <dbReference type="SAM" id="MobiDB-lite"/>
    </source>
</evidence>
<feature type="region of interest" description="Disordered" evidence="1">
    <location>
        <begin position="188"/>
        <end position="207"/>
    </location>
</feature>
<dbReference type="EMBL" id="JAEPRE010000185">
    <property type="protein sequence ID" value="KAG2230758.1"/>
    <property type="molecule type" value="Genomic_DNA"/>
</dbReference>
<dbReference type="AlphaFoldDB" id="A0A8H7SML9"/>
<proteinExistence type="predicted"/>
<organism evidence="2 3">
    <name type="scientific">Thamnidium elegans</name>
    <dbReference type="NCBI Taxonomy" id="101142"/>
    <lineage>
        <taxon>Eukaryota</taxon>
        <taxon>Fungi</taxon>
        <taxon>Fungi incertae sedis</taxon>
        <taxon>Mucoromycota</taxon>
        <taxon>Mucoromycotina</taxon>
        <taxon>Mucoromycetes</taxon>
        <taxon>Mucorales</taxon>
        <taxon>Mucorineae</taxon>
        <taxon>Mucoraceae</taxon>
        <taxon>Thamnidium</taxon>
    </lineage>
</organism>
<evidence type="ECO:0000313" key="2">
    <source>
        <dbReference type="EMBL" id="KAG2230758.1"/>
    </source>
</evidence>
<protein>
    <submittedName>
        <fullName evidence="2">Uncharacterized protein</fullName>
    </submittedName>
</protein>
<comment type="caution">
    <text evidence="2">The sequence shown here is derived from an EMBL/GenBank/DDBJ whole genome shotgun (WGS) entry which is preliminary data.</text>
</comment>
<evidence type="ECO:0000313" key="3">
    <source>
        <dbReference type="Proteomes" id="UP000613177"/>
    </source>
</evidence>
<name>A0A8H7SML9_9FUNG</name>
<accession>A0A8H7SML9</accession>
<gene>
    <name evidence="2" type="ORF">INT48_006346</name>
</gene>
<feature type="compositionally biased region" description="Polar residues" evidence="1">
    <location>
        <begin position="191"/>
        <end position="200"/>
    </location>
</feature>
<dbReference type="Proteomes" id="UP000613177">
    <property type="component" value="Unassembled WGS sequence"/>
</dbReference>